<protein>
    <submittedName>
        <fullName evidence="2">RHS Repeat protein</fullName>
    </submittedName>
</protein>
<dbReference type="EMBL" id="CP036271">
    <property type="protein sequence ID" value="QDT57111.1"/>
    <property type="molecule type" value="Genomic_DNA"/>
</dbReference>
<dbReference type="InParanoid" id="A0A517SLX0"/>
<evidence type="ECO:0000313" key="3">
    <source>
        <dbReference type="Proteomes" id="UP000315700"/>
    </source>
</evidence>
<keyword evidence="3" id="KW-1185">Reference proteome</keyword>
<dbReference type="OrthoDB" id="232855at2"/>
<dbReference type="PANTHER" id="PTHR32305">
    <property type="match status" value="1"/>
</dbReference>
<sequence>MYSLTDNSGGRFAIDASTGVVTVANSTLLDHELFDEHTIMVKATSGLKSVTAPFTIVVTDDATEPALIRVTQNGAPLASNGPAINFGAVHVDNQFVDRTFLVRNVGNDPLTLDAPLLNDSAFSFVGSAVGQTLAQGGEASYTVRFDPSVVGSVAPGATLSIGHNAVGGPFVINLVGSGFADEPEVAIGGNADADEYGIGGFVSFGSLQSETTVTRTLYVSNLGTATRNLTISDLSVNSSDFVLGGDLFTQLQSGDVVLAPGESISYTVSTGTSAEVTTPISRSATITVTTDDVDEGVFTIDLMAEIEPSSDQRIELGPASPPIGSGWNTGNSHYLDEDGNVKNVVASGTSTSTDPILWNVSDLVPNGRYRVYATWTTPDRTDGQLHDAPYSFFNGEQTVSDIVLGTAPNAIATRMVNQRIRPQDVEINGVGWASLGDITVSGSDLTVALFPPNDGGKSVVVADSIRIERLDVPDDDLFRFGTGRQTYALDVLSDGSSDWTVDPTSLTDVANEYELSFDSTTRQIIFTPDPALFNQALLRTFSYQLQRIENGSTVETVTARATIRLRPNSPIVSDDRFTGPHSGPLTFDPRTNDVDPEGDSISVKWTGVEDGILKPEGDGFQIQLRDNEFYVLLKTNDTDSQWELHLSINGANPMTVGPFWADSGRHVNTGDTLAETLELLGQFSSVDVKSSVPRNDILNFGVAAHRVWFSGLAAGTTIEATVTQAGAKALEGDTIDTRGSLQPNSDGTWTYSPNSDYYQLCGDFTEKLTYVGIDSNGKRGLEPATTTLRFRNSAPVLNGISDVTIGYVEDSPRFSVALPIDAADGDKDELRIFENFDDPLNSPQGAIAFGEKLVTNDSVTLYVNPPGNVTGIGTKPISYFVSDGFASSRVVLTTYHLRPGNNVLDANSAHNEPILLQVGANGLPLSSENWTIAAEVVSARPGVDETVNLGTVGVDLSRGNVSVSQSLDVDLQAGGAGNYALVYDSSLAQPVPVVRASLVRKPSDVDITEIAGTITWYWFNPANGDFEELKRNGTDSYAKTFSLTDSGLADIDDRFDLEVAFPEWQERTGVYRWEIKATITRAGGNPSEAVALAGDAVVTRQNSPTDGPFATLGKGWEIDGIPYLVDRSIAANAPDTVIMQIPGQGARLFQATGNNNGVHRFAAVNPATRIVDREEFGTLTFYESSVDPENDPGNNNDNHGRWFYSLPSGTTYIFGSDGLLEKIRTLAAPETVFGFSSEVRGSRGLTSMTAPDGAVTTFNFAQGEILLPGGSSVLLDHNGNAQLTSLMITDGLNVGVFRTFDYLSGTNLLSLDKLGTGPTAVQTTIAYREYAGNGVDKVRWPESITIGSGATTSTYQLQMARLLDQPDAIFANGRTDTSLFAGQATAIVVEPTADLKSFSESDPLGEDFIGEVATLYSFDRKGRLIERSRTVETAIAGVVTTDRWIRDGYGQIVRGTQGEEEFYLNGVRESLTPGRDTTYRYDYEDTSVVIDKTDLRYINSDNDTDARFKQLVLSAEPRRQLVGNLTELYFDAAQTTRTYDANGDLLTETDVLGRTWTYHRDAKRRVDQLNGPLGYEETWVYDTVNSVPDVLKSHTDARGLVTTYEYGANRRIDKTTRQGASDDLTEVTTFSYDAAGNVDEILVEDGDGTDISTTAAAYDSLSRPISRTVTDSQFGELSRSSWTYDAAGRLIESTIGGGAGLGASSVTTTTYAYDSRGWQTAMTVTGTAVSQTTESIYFDNGAVKSITRPGASQIAYFYDPLLRTAWERASGVATTSGVTTNQVVETILDEFGRVVREENLLTGAVTTRDYDRQDRLTSETLESVVLDLSDAPGGSNVTTQYVYDAVGNVRQVHRDGLAATSTEYDALNRVIRSAVIAKGGGAIDYAFSDASSDIATIVEHRFTPTVTGGPDEYSHQSFTTTNTYDDFGRVLNTTDAGPATENRVTLYEYLRLGLTVEVTDRNSVATTSDRDAAGQVRKITNSDSSIRTLNYNNRGELTEDLLDFDGIGIGNTRFRRTLYEYDALGRQTAVIQAATFDQPTHDDDLIVDTSYIDSSPGQGAATAVSVTNPYFRADGAAPVTKNYFDSLGNVTRIEQPDPATGAAGGLVTSTTYEYSSAAHTVTVSTTDPTLRRSKEIQNAFGLTLTKFERVVGSSPQLTELVTFKYDEAFRPIEESTLREGSTRDDIVYQYALHSGEVSSVLKRDTLNGPTFTALQFTDSAGNVVRVDTPSSATGNSEHNITTMEYDGLGRLTLERTKVDYFTSSSSTTVAGQALSDRKWFHQGLVTIFWDRNGDVMVSAVDPVANEVHEFWIRQAALPSAFENDTTLAEVQATLANPTQPIPAQTYVVKKLNPDGTLQTATSTTLASANSVASSITTAFTYDEFGRVETETVSGTVDGKALARVVKNSDWSAIGVRTKLAVSADPAGNTSFSPIATYTQTPDHLGRVTSLSQELHQEIAPTTQMWIGSAPGIDKFAEFTYYGDGQLRSIERHKGPDATGAAAGYSFRVYDEATGRLKRIAHFKSESDAVFNGNSAPINAGNVAQHDRFFDASGRISQRTTKFFDASGGSLLDETLRYIYGAFGRLEKVERQTSPGTWTTISDPNYDASQNRIDPSGVIFGYDNRLLSQADHQFAYNREGRLTVEDWTVGIPGGGFVQRSILSAYDQAGRLIRTDDLSDGAVNATTWHVYDALGREAARGTQFGGSGPVTWEQFVGDGPSRLVEFDLSGPTAKISAMHLYAPNGELLATDRTNSGIPGSSTAAVWAYADLDGSVTSTATIDSFGAFDLFHQRFDAYGNPLTPTYGSSAAVLTEADRIWQGMRESGGSTLAYEAGSRDYRPDLARFTTPGIRSLSQPNAYLFQANDPLNKKPGIDWAKLEGDDPEGLGFLGRLTSRATGYSNAYTAGGVGRLQRWIYGDTLADSYQYNRFHTQGLWVGIGASIATGTYAATSLQAYQRANWLVKGATGWAVTGDVVGVAQSGLGLAQGTFTRMDLLGFAPTIGWSAAIFRRVVGIAAPTRTNAFFTDADPARKVMGPARISHSDEIAEMRRLMEAEGVEVIERSGTMAYGPSSRAGRPGQFIIDPDASYSAWMHEFRHFRDDRASAWDGMSNLMDANSRWSWELAAYAEEISLMRRLGRQDVVDELIKLRTKEWRNIFMPHLRK</sequence>
<dbReference type="Gene3D" id="2.60.40.60">
    <property type="entry name" value="Cadherins"/>
    <property type="match status" value="1"/>
</dbReference>
<accession>A0A517SLX0</accession>
<evidence type="ECO:0000256" key="1">
    <source>
        <dbReference type="SAM" id="MobiDB-lite"/>
    </source>
</evidence>
<dbReference type="KEGG" id="ccos:Pan44_51770"/>
<gene>
    <name evidence="2" type="ORF">Pan44_51770</name>
</gene>
<dbReference type="GO" id="GO:0005509">
    <property type="term" value="F:calcium ion binding"/>
    <property type="evidence" value="ECO:0007669"/>
    <property type="project" value="InterPro"/>
</dbReference>
<dbReference type="InterPro" id="IPR050708">
    <property type="entry name" value="T6SS_VgrG/RHS"/>
</dbReference>
<dbReference type="GO" id="GO:0016020">
    <property type="term" value="C:membrane"/>
    <property type="evidence" value="ECO:0007669"/>
    <property type="project" value="InterPro"/>
</dbReference>
<proteinExistence type="predicted"/>
<dbReference type="Gene3D" id="2.60.40.10">
    <property type="entry name" value="Immunoglobulins"/>
    <property type="match status" value="2"/>
</dbReference>
<dbReference type="Gene3D" id="2.180.10.10">
    <property type="entry name" value="RHS repeat-associated core"/>
    <property type="match status" value="3"/>
</dbReference>
<dbReference type="SUPFAM" id="SSF49313">
    <property type="entry name" value="Cadherin-like"/>
    <property type="match status" value="1"/>
</dbReference>
<feature type="region of interest" description="Disordered" evidence="1">
    <location>
        <begin position="570"/>
        <end position="596"/>
    </location>
</feature>
<name>A0A517SLX0_9PLAN</name>
<dbReference type="InterPro" id="IPR015919">
    <property type="entry name" value="Cadherin-like_sf"/>
</dbReference>
<reference evidence="2 3" key="1">
    <citation type="submission" date="2019-02" db="EMBL/GenBank/DDBJ databases">
        <title>Deep-cultivation of Planctomycetes and their phenomic and genomic characterization uncovers novel biology.</title>
        <authorList>
            <person name="Wiegand S."/>
            <person name="Jogler M."/>
            <person name="Boedeker C."/>
            <person name="Pinto D."/>
            <person name="Vollmers J."/>
            <person name="Rivas-Marin E."/>
            <person name="Kohn T."/>
            <person name="Peeters S.H."/>
            <person name="Heuer A."/>
            <person name="Rast P."/>
            <person name="Oberbeckmann S."/>
            <person name="Bunk B."/>
            <person name="Jeske O."/>
            <person name="Meyerdierks A."/>
            <person name="Storesund J.E."/>
            <person name="Kallscheuer N."/>
            <person name="Luecker S."/>
            <person name="Lage O.M."/>
            <person name="Pohl T."/>
            <person name="Merkel B.J."/>
            <person name="Hornburger P."/>
            <person name="Mueller R.-W."/>
            <person name="Bruemmer F."/>
            <person name="Labrenz M."/>
            <person name="Spormann A.M."/>
            <person name="Op den Camp H."/>
            <person name="Overmann J."/>
            <person name="Amann R."/>
            <person name="Jetten M.S.M."/>
            <person name="Mascher T."/>
            <person name="Medema M.H."/>
            <person name="Devos D.P."/>
            <person name="Kaster A.-K."/>
            <person name="Ovreas L."/>
            <person name="Rohde M."/>
            <person name="Galperin M.Y."/>
            <person name="Jogler C."/>
        </authorList>
    </citation>
    <scope>NUCLEOTIDE SEQUENCE [LARGE SCALE GENOMIC DNA]</scope>
    <source>
        <strain evidence="2 3">Pan44</strain>
    </source>
</reference>
<dbReference type="InterPro" id="IPR013783">
    <property type="entry name" value="Ig-like_fold"/>
</dbReference>
<dbReference type="CDD" id="cd11304">
    <property type="entry name" value="Cadherin_repeat"/>
    <property type="match status" value="1"/>
</dbReference>
<evidence type="ECO:0000313" key="2">
    <source>
        <dbReference type="EMBL" id="QDT57111.1"/>
    </source>
</evidence>
<dbReference type="Proteomes" id="UP000315700">
    <property type="component" value="Chromosome"/>
</dbReference>
<dbReference type="PANTHER" id="PTHR32305:SF15">
    <property type="entry name" value="PROTEIN RHSA-RELATED"/>
    <property type="match status" value="1"/>
</dbReference>
<organism evidence="2 3">
    <name type="scientific">Caulifigura coniformis</name>
    <dbReference type="NCBI Taxonomy" id="2527983"/>
    <lineage>
        <taxon>Bacteria</taxon>
        <taxon>Pseudomonadati</taxon>
        <taxon>Planctomycetota</taxon>
        <taxon>Planctomycetia</taxon>
        <taxon>Planctomycetales</taxon>
        <taxon>Planctomycetaceae</taxon>
        <taxon>Caulifigura</taxon>
    </lineage>
</organism>